<comment type="subcellular location">
    <subcellularLocation>
        <location evidence="1">Cell outer membrane</location>
    </subcellularLocation>
</comment>
<dbReference type="CDD" id="cd07185">
    <property type="entry name" value="OmpA_C-like"/>
    <property type="match status" value="1"/>
</dbReference>
<dbReference type="PROSITE" id="PS51123">
    <property type="entry name" value="OMPA_2"/>
    <property type="match status" value="1"/>
</dbReference>
<accession>A0A1V1P6M6</accession>
<feature type="region of interest" description="Disordered" evidence="5">
    <location>
        <begin position="324"/>
        <end position="349"/>
    </location>
</feature>
<dbReference type="InterPro" id="IPR002035">
    <property type="entry name" value="VWF_A"/>
</dbReference>
<name>A0A1V1P6M6_9BACT</name>
<dbReference type="Pfam" id="PF00092">
    <property type="entry name" value="VWA"/>
    <property type="match status" value="1"/>
</dbReference>
<dbReference type="SUPFAM" id="SSF53300">
    <property type="entry name" value="vWA-like"/>
    <property type="match status" value="1"/>
</dbReference>
<dbReference type="InterPro" id="IPR006665">
    <property type="entry name" value="OmpA-like"/>
</dbReference>
<dbReference type="SUPFAM" id="SSF103647">
    <property type="entry name" value="TSP type-3 repeat"/>
    <property type="match status" value="1"/>
</dbReference>
<evidence type="ECO:0000256" key="2">
    <source>
        <dbReference type="ARBA" id="ARBA00023136"/>
    </source>
</evidence>
<comment type="caution">
    <text evidence="8">The sequence shown here is derived from an EMBL/GenBank/DDBJ whole genome shotgun (WGS) entry which is preliminary data.</text>
</comment>
<dbReference type="Gene3D" id="3.30.1330.60">
    <property type="entry name" value="OmpA-like domain"/>
    <property type="match status" value="1"/>
</dbReference>
<dbReference type="Gene3D" id="3.40.50.410">
    <property type="entry name" value="von Willebrand factor, type A domain"/>
    <property type="match status" value="1"/>
</dbReference>
<dbReference type="PANTHER" id="PTHR30329">
    <property type="entry name" value="STATOR ELEMENT OF FLAGELLAR MOTOR COMPLEX"/>
    <property type="match status" value="1"/>
</dbReference>
<dbReference type="Proteomes" id="UP000189670">
    <property type="component" value="Unassembled WGS sequence"/>
</dbReference>
<evidence type="ECO:0000256" key="5">
    <source>
        <dbReference type="SAM" id="MobiDB-lite"/>
    </source>
</evidence>
<dbReference type="AlphaFoldDB" id="A0A1V1P6M6"/>
<dbReference type="GO" id="GO:0005509">
    <property type="term" value="F:calcium ion binding"/>
    <property type="evidence" value="ECO:0007669"/>
    <property type="project" value="InterPro"/>
</dbReference>
<evidence type="ECO:0000313" key="9">
    <source>
        <dbReference type="Proteomes" id="UP000189670"/>
    </source>
</evidence>
<keyword evidence="3" id="KW-0998">Cell outer membrane</keyword>
<dbReference type="PROSITE" id="PS50234">
    <property type="entry name" value="VWFA"/>
    <property type="match status" value="1"/>
</dbReference>
<organism evidence="8 9">
    <name type="scientific">Candidatus Magnetoglobus multicellularis str. Araruama</name>
    <dbReference type="NCBI Taxonomy" id="890399"/>
    <lineage>
        <taxon>Bacteria</taxon>
        <taxon>Pseudomonadati</taxon>
        <taxon>Thermodesulfobacteriota</taxon>
        <taxon>Desulfobacteria</taxon>
        <taxon>Desulfobacterales</taxon>
        <taxon>Desulfobacteraceae</taxon>
        <taxon>Candidatus Magnetoglobus</taxon>
    </lineage>
</organism>
<dbReference type="InterPro" id="IPR036737">
    <property type="entry name" value="OmpA-like_sf"/>
</dbReference>
<evidence type="ECO:0000256" key="1">
    <source>
        <dbReference type="ARBA" id="ARBA00004442"/>
    </source>
</evidence>
<dbReference type="GO" id="GO:0009279">
    <property type="term" value="C:cell outer membrane"/>
    <property type="evidence" value="ECO:0007669"/>
    <property type="project" value="UniProtKB-SubCell"/>
</dbReference>
<reference evidence="9" key="1">
    <citation type="submission" date="2012-11" db="EMBL/GenBank/DDBJ databases">
        <authorList>
            <person name="Lucero-Rivera Y.E."/>
            <person name="Tovar-Ramirez D."/>
        </authorList>
    </citation>
    <scope>NUCLEOTIDE SEQUENCE [LARGE SCALE GENOMIC DNA]</scope>
    <source>
        <strain evidence="9">Araruama</strain>
    </source>
</reference>
<evidence type="ECO:0000259" key="6">
    <source>
        <dbReference type="PROSITE" id="PS50234"/>
    </source>
</evidence>
<protein>
    <submittedName>
        <fullName evidence="8">OmpA-OmpF porin, OOP family</fullName>
    </submittedName>
</protein>
<gene>
    <name evidence="8" type="ORF">OMM_03237</name>
</gene>
<dbReference type="InterPro" id="IPR050330">
    <property type="entry name" value="Bact_OuterMem_StrucFunc"/>
</dbReference>
<sequence>MDESFQPVIIKGPYTQRTDHVIFILDASLSMTTDMHGNNKLAYSRSILKRINMTMPKMRINAALRTFGHTRRSNMFRSDLVYGPAPHAKQDLNDAIDSIGFAGGMTAMYKALMGAMRDYDDVSGHVSIIIVTDGNIDETKTLDAISALKRQFGQRFSLYPIMIENQNRKLMTKLVQKAGQGFVENADSIYSPENMATYVNKVFLSRIRQQDQDGDGIADSKDQCPNTPAGARVTVNGCWILGNIHFESNSWELRNEMTPYLDELIAILENNPKLWMEIQGHTDSSGSADHNYNLSRNRARAVMNYLIQKGISADRLCSTGYGETNPVATNDTDEGKSLNRRVELSPIKR</sequence>
<evidence type="ECO:0000313" key="8">
    <source>
        <dbReference type="EMBL" id="ETR70438.1"/>
    </source>
</evidence>
<evidence type="ECO:0000259" key="7">
    <source>
        <dbReference type="PROSITE" id="PS51123"/>
    </source>
</evidence>
<feature type="domain" description="OmpA-like" evidence="7">
    <location>
        <begin position="233"/>
        <end position="349"/>
    </location>
</feature>
<keyword evidence="2 4" id="KW-0472">Membrane</keyword>
<dbReference type="InterPro" id="IPR006664">
    <property type="entry name" value="OMP_bac"/>
</dbReference>
<dbReference type="InterPro" id="IPR036465">
    <property type="entry name" value="vWFA_dom_sf"/>
</dbReference>
<proteinExistence type="predicted"/>
<feature type="compositionally biased region" description="Basic and acidic residues" evidence="5">
    <location>
        <begin position="333"/>
        <end position="343"/>
    </location>
</feature>
<evidence type="ECO:0000256" key="3">
    <source>
        <dbReference type="ARBA" id="ARBA00023237"/>
    </source>
</evidence>
<dbReference type="Pfam" id="PF00691">
    <property type="entry name" value="OmpA"/>
    <property type="match status" value="1"/>
</dbReference>
<feature type="domain" description="VWFA" evidence="6">
    <location>
        <begin position="20"/>
        <end position="207"/>
    </location>
</feature>
<dbReference type="SMART" id="SM00327">
    <property type="entry name" value="VWA"/>
    <property type="match status" value="1"/>
</dbReference>
<evidence type="ECO:0000256" key="4">
    <source>
        <dbReference type="PROSITE-ProRule" id="PRU00473"/>
    </source>
</evidence>
<dbReference type="PRINTS" id="PR01021">
    <property type="entry name" value="OMPADOMAIN"/>
</dbReference>
<dbReference type="PANTHER" id="PTHR30329:SF21">
    <property type="entry name" value="LIPOPROTEIN YIAD-RELATED"/>
    <property type="match status" value="1"/>
</dbReference>
<dbReference type="EMBL" id="ATBP01000423">
    <property type="protein sequence ID" value="ETR70438.1"/>
    <property type="molecule type" value="Genomic_DNA"/>
</dbReference>
<dbReference type="SUPFAM" id="SSF103088">
    <property type="entry name" value="OmpA-like"/>
    <property type="match status" value="1"/>
</dbReference>
<dbReference type="InterPro" id="IPR028974">
    <property type="entry name" value="TSP_type-3_rpt"/>
</dbReference>